<proteinExistence type="predicted"/>
<organism evidence="1 2">
    <name type="scientific">Ancylostoma duodenale</name>
    <dbReference type="NCBI Taxonomy" id="51022"/>
    <lineage>
        <taxon>Eukaryota</taxon>
        <taxon>Metazoa</taxon>
        <taxon>Ecdysozoa</taxon>
        <taxon>Nematoda</taxon>
        <taxon>Chromadorea</taxon>
        <taxon>Rhabditida</taxon>
        <taxon>Rhabditina</taxon>
        <taxon>Rhabditomorpha</taxon>
        <taxon>Strongyloidea</taxon>
        <taxon>Ancylostomatidae</taxon>
        <taxon>Ancylostomatinae</taxon>
        <taxon>Ancylostoma</taxon>
    </lineage>
</organism>
<name>A0A0C2HGM9_9BILA</name>
<dbReference type="Proteomes" id="UP000054047">
    <property type="component" value="Unassembled WGS sequence"/>
</dbReference>
<evidence type="ECO:0000313" key="2">
    <source>
        <dbReference type="Proteomes" id="UP000054047"/>
    </source>
</evidence>
<reference evidence="1 2" key="1">
    <citation type="submission" date="2013-12" db="EMBL/GenBank/DDBJ databases">
        <title>Draft genome of the parsitic nematode Ancylostoma duodenale.</title>
        <authorList>
            <person name="Mitreva M."/>
        </authorList>
    </citation>
    <scope>NUCLEOTIDE SEQUENCE [LARGE SCALE GENOMIC DNA]</scope>
    <source>
        <strain evidence="1 2">Zhejiang</strain>
    </source>
</reference>
<evidence type="ECO:0000313" key="1">
    <source>
        <dbReference type="EMBL" id="KIH68781.1"/>
    </source>
</evidence>
<protein>
    <submittedName>
        <fullName evidence="1">Uncharacterized protein</fullName>
    </submittedName>
</protein>
<dbReference type="AlphaFoldDB" id="A0A0C2HGM9"/>
<gene>
    <name evidence="1" type="ORF">ANCDUO_00884</name>
</gene>
<dbReference type="EMBL" id="KN726295">
    <property type="protein sequence ID" value="KIH68781.1"/>
    <property type="molecule type" value="Genomic_DNA"/>
</dbReference>
<sequence length="164" mass="17980">MIYLRVVSKECLVGSVSSSEVNYVQSPEIPSVLRSASPTTMPPAQFAIPATPTVYNEPNQRAELQIKPAVDAGNTRCSSQVVRNFIYDPHNHSIATPLEIVSKDMSEEVTNREHSEYLVNLSMCVNFSFEHKTSRKSTEGITTTEQITQSATFATTTTTAPPGI</sequence>
<accession>A0A0C2HGM9</accession>
<keyword evidence="2" id="KW-1185">Reference proteome</keyword>
<dbReference type="OrthoDB" id="5867217at2759"/>